<comment type="caution">
    <text evidence="12">The sequence shown here is derived from an EMBL/GenBank/DDBJ whole genome shotgun (WGS) entry which is preliminary data.</text>
</comment>
<dbReference type="InterPro" id="IPR001357">
    <property type="entry name" value="BRCT_dom"/>
</dbReference>
<sequence>MEVNMDKTARMKELIARLTEASRAYYAEDREIMSNFEYDRLYDELEALEKETGTVLAGSPTVTVGYEAVDELPKERHERPMLSLGKTKSREELRDWLGDQKGLLSWKLDGLTVVLTYRDGALFKAVTRGNGEIGEVITPNAKVFVNIPLKIPFQGELVLRGEAVITYEDFERINEKIEDADARYKNPRNLCSGSVRQLSSEITAQRNVRFYAFALVSAQEAAETGKTDRTGEAAGEAGTAEIGKAGAGEAEAAVDFENSRKKQFAFLASQGFDVVEYREVDAGNVEEAVSDFEERIRTFPIPSDGLVLIYDDIAYGLSLGTTAKFPRDSIAFKWEDETAETTLLEMEWSASRTGLINPVAIFEPVQLEGTTVSRASVHNVSIVKSLELGIGDRITVYKANMIIPQIAENLTKSGTLPIPDTCPVCGGKAEIRQVNDVQSLYCTNPDCDAKKVKAFTLFVSRDALNIDGLSEATLEKFLGRGFLHRFADLFHLDRYREEIVAMEGFGEKSYQNLADSIERARTTTLPRVIYGLGIQNIGLANAKMICREYNDDLERMMNADVEELSLIDGVGGVIAGTFCDYWQSQKNREDMRLLLSELTIEHTQVDESALTLKGLVFVVTGSLNHFDGRSALKEVIEQKGGKVTGSVTGKTTCLINNDSASNSAKNKKAKELNVPVLTEEEFMKRYLGMEE</sequence>
<keyword evidence="1 10" id="KW-0436">Ligase</keyword>
<dbReference type="GO" id="GO:0046872">
    <property type="term" value="F:metal ion binding"/>
    <property type="evidence" value="ECO:0007669"/>
    <property type="project" value="UniProtKB-KW"/>
</dbReference>
<dbReference type="InterPro" id="IPR013840">
    <property type="entry name" value="DNAligase_N"/>
</dbReference>
<dbReference type="Gene3D" id="2.40.50.140">
    <property type="entry name" value="Nucleic acid-binding proteins"/>
    <property type="match status" value="1"/>
</dbReference>
<dbReference type="InterPro" id="IPR012340">
    <property type="entry name" value="NA-bd_OB-fold"/>
</dbReference>
<keyword evidence="8 10" id="KW-0464">Manganese</keyword>
<keyword evidence="5 10" id="KW-0862">Zinc</keyword>
<dbReference type="SMART" id="SM00292">
    <property type="entry name" value="BRCT"/>
    <property type="match status" value="1"/>
</dbReference>
<dbReference type="SUPFAM" id="SSF50249">
    <property type="entry name" value="Nucleic acid-binding proteins"/>
    <property type="match status" value="1"/>
</dbReference>
<feature type="binding site" evidence="10">
    <location>
        <position position="425"/>
    </location>
    <ligand>
        <name>Zn(2+)</name>
        <dbReference type="ChEBI" id="CHEBI:29105"/>
    </ligand>
</feature>
<feature type="binding site" evidence="10">
    <location>
        <position position="442"/>
    </location>
    <ligand>
        <name>Zn(2+)</name>
        <dbReference type="ChEBI" id="CHEBI:29105"/>
    </ligand>
</feature>
<gene>
    <name evidence="10" type="primary">ligA</name>
    <name evidence="12" type="ORF">H9831_08975</name>
</gene>
<proteinExistence type="inferred from homology"/>
<evidence type="ECO:0000313" key="13">
    <source>
        <dbReference type="Proteomes" id="UP000824007"/>
    </source>
</evidence>
<dbReference type="InterPro" id="IPR036420">
    <property type="entry name" value="BRCT_dom_sf"/>
</dbReference>
<dbReference type="Pfam" id="PF00533">
    <property type="entry name" value="BRCT"/>
    <property type="match status" value="1"/>
</dbReference>
<feature type="binding site" evidence="10">
    <location>
        <position position="333"/>
    </location>
    <ligand>
        <name>NAD(+)</name>
        <dbReference type="ChEBI" id="CHEBI:57540"/>
    </ligand>
</feature>
<evidence type="ECO:0000259" key="11">
    <source>
        <dbReference type="PROSITE" id="PS50172"/>
    </source>
</evidence>
<evidence type="ECO:0000256" key="7">
    <source>
        <dbReference type="ARBA" id="ARBA00023204"/>
    </source>
</evidence>
<dbReference type="EC" id="6.5.1.2" evidence="10"/>
<comment type="catalytic activity">
    <reaction evidence="9 10">
        <text>NAD(+) + (deoxyribonucleotide)n-3'-hydroxyl + 5'-phospho-(deoxyribonucleotide)m = (deoxyribonucleotide)n+m + AMP + beta-nicotinamide D-nucleotide.</text>
        <dbReference type="EC" id="6.5.1.2"/>
    </reaction>
</comment>
<feature type="binding site" evidence="10">
    <location>
        <position position="447"/>
    </location>
    <ligand>
        <name>Zn(2+)</name>
        <dbReference type="ChEBI" id="CHEBI:29105"/>
    </ligand>
</feature>
<keyword evidence="10" id="KW-0460">Magnesium</keyword>
<dbReference type="Gene3D" id="1.10.287.610">
    <property type="entry name" value="Helix hairpin bin"/>
    <property type="match status" value="1"/>
</dbReference>
<dbReference type="InterPro" id="IPR004150">
    <property type="entry name" value="NAD_DNA_ligase_OB"/>
</dbReference>
<feature type="binding site" evidence="10">
    <location>
        <position position="128"/>
    </location>
    <ligand>
        <name>NAD(+)</name>
        <dbReference type="ChEBI" id="CHEBI:57540"/>
    </ligand>
</feature>
<evidence type="ECO:0000256" key="8">
    <source>
        <dbReference type="ARBA" id="ARBA00023211"/>
    </source>
</evidence>
<feature type="domain" description="BRCT" evidence="11">
    <location>
        <begin position="607"/>
        <end position="680"/>
    </location>
</feature>
<evidence type="ECO:0000256" key="2">
    <source>
        <dbReference type="ARBA" id="ARBA00022705"/>
    </source>
</evidence>
<keyword evidence="4 10" id="KW-0227">DNA damage</keyword>
<feature type="binding site" evidence="10">
    <location>
        <position position="162"/>
    </location>
    <ligand>
        <name>NAD(+)</name>
        <dbReference type="ChEBI" id="CHEBI:57540"/>
    </ligand>
</feature>
<dbReference type="EMBL" id="DXDD01000109">
    <property type="protein sequence ID" value="HIY60796.1"/>
    <property type="molecule type" value="Genomic_DNA"/>
</dbReference>
<evidence type="ECO:0000256" key="6">
    <source>
        <dbReference type="ARBA" id="ARBA00023027"/>
    </source>
</evidence>
<dbReference type="Proteomes" id="UP000824007">
    <property type="component" value="Unassembled WGS sequence"/>
</dbReference>
<comment type="function">
    <text evidence="10">DNA ligase that catalyzes the formation of phosphodiester linkages between 5'-phosphoryl and 3'-hydroxyl groups in double-stranded DNA using NAD as a coenzyme and as the energy source for the reaction. It is essential for DNA replication and repair of damaged DNA.</text>
</comment>
<dbReference type="HAMAP" id="MF_01588">
    <property type="entry name" value="DNA_ligase_A"/>
    <property type="match status" value="1"/>
</dbReference>
<dbReference type="SMART" id="SM00532">
    <property type="entry name" value="LIGANc"/>
    <property type="match status" value="1"/>
</dbReference>
<comment type="caution">
    <text evidence="10">Lacks conserved residue(s) required for the propagation of feature annotation.</text>
</comment>
<dbReference type="Pfam" id="PF01653">
    <property type="entry name" value="DNA_ligase_aden"/>
    <property type="match status" value="2"/>
</dbReference>
<comment type="similarity">
    <text evidence="10">Belongs to the NAD-dependent DNA ligase family. LigA subfamily.</text>
</comment>
<dbReference type="InterPro" id="IPR010994">
    <property type="entry name" value="RuvA_2-like"/>
</dbReference>
<organism evidence="12 13">
    <name type="scientific">Candidatus Eisenbergiella pullistercoris</name>
    <dbReference type="NCBI Taxonomy" id="2838555"/>
    <lineage>
        <taxon>Bacteria</taxon>
        <taxon>Bacillati</taxon>
        <taxon>Bacillota</taxon>
        <taxon>Clostridia</taxon>
        <taxon>Lachnospirales</taxon>
        <taxon>Lachnospiraceae</taxon>
        <taxon>Eisenbergiella</taxon>
    </lineage>
</organism>
<dbReference type="Pfam" id="PF03120">
    <property type="entry name" value="OB_DNA_ligase"/>
    <property type="match status" value="1"/>
</dbReference>
<dbReference type="Gene3D" id="3.40.50.10190">
    <property type="entry name" value="BRCT domain"/>
    <property type="match status" value="1"/>
</dbReference>
<dbReference type="InterPro" id="IPR013839">
    <property type="entry name" value="DNAligase_adenylation"/>
</dbReference>
<dbReference type="SUPFAM" id="SSF52113">
    <property type="entry name" value="BRCT domain"/>
    <property type="match status" value="1"/>
</dbReference>
<keyword evidence="2 10" id="KW-0235">DNA replication</keyword>
<reference evidence="12" key="1">
    <citation type="journal article" date="2021" name="PeerJ">
        <title>Extensive microbial diversity within the chicken gut microbiome revealed by metagenomics and culture.</title>
        <authorList>
            <person name="Gilroy R."/>
            <person name="Ravi A."/>
            <person name="Getino M."/>
            <person name="Pursley I."/>
            <person name="Horton D.L."/>
            <person name="Alikhan N.F."/>
            <person name="Baker D."/>
            <person name="Gharbi K."/>
            <person name="Hall N."/>
            <person name="Watson M."/>
            <person name="Adriaenssens E.M."/>
            <person name="Foster-Nyarko E."/>
            <person name="Jarju S."/>
            <person name="Secka A."/>
            <person name="Antonio M."/>
            <person name="Oren A."/>
            <person name="Chaudhuri R.R."/>
            <person name="La Ragione R."/>
            <person name="Hildebrand F."/>
            <person name="Pallen M.J."/>
        </authorList>
    </citation>
    <scope>NUCLEOTIDE SEQUENCE</scope>
    <source>
        <strain evidence="12">ChiSxjej3B15-24422</strain>
    </source>
</reference>
<dbReference type="GO" id="GO:0006260">
    <property type="term" value="P:DNA replication"/>
    <property type="evidence" value="ECO:0007669"/>
    <property type="project" value="UniProtKB-KW"/>
</dbReference>
<dbReference type="Gene3D" id="1.10.150.20">
    <property type="entry name" value="5' to 3' exonuclease, C-terminal subdomain"/>
    <property type="match status" value="2"/>
</dbReference>
<evidence type="ECO:0000256" key="4">
    <source>
        <dbReference type="ARBA" id="ARBA00022763"/>
    </source>
</evidence>
<dbReference type="GO" id="GO:0006281">
    <property type="term" value="P:DNA repair"/>
    <property type="evidence" value="ECO:0007669"/>
    <property type="project" value="UniProtKB-KW"/>
</dbReference>
<evidence type="ECO:0000256" key="9">
    <source>
        <dbReference type="ARBA" id="ARBA00034005"/>
    </source>
</evidence>
<dbReference type="Gene3D" id="3.30.470.30">
    <property type="entry name" value="DNA ligase/mRNA capping enzyme"/>
    <property type="match status" value="1"/>
</dbReference>
<evidence type="ECO:0000256" key="10">
    <source>
        <dbReference type="HAMAP-Rule" id="MF_01588"/>
    </source>
</evidence>
<dbReference type="CDD" id="cd17748">
    <property type="entry name" value="BRCT_DNA_ligase_like"/>
    <property type="match status" value="1"/>
</dbReference>
<dbReference type="Pfam" id="PF03119">
    <property type="entry name" value="DNA_ligase_ZBD"/>
    <property type="match status" value="1"/>
</dbReference>
<evidence type="ECO:0000256" key="1">
    <source>
        <dbReference type="ARBA" id="ARBA00022598"/>
    </source>
</evidence>
<keyword evidence="3 10" id="KW-0479">Metal-binding</keyword>
<evidence type="ECO:0000313" key="12">
    <source>
        <dbReference type="EMBL" id="HIY60796.1"/>
    </source>
</evidence>
<evidence type="ECO:0000256" key="5">
    <source>
        <dbReference type="ARBA" id="ARBA00022833"/>
    </source>
</evidence>
<evidence type="ECO:0000256" key="3">
    <source>
        <dbReference type="ARBA" id="ARBA00022723"/>
    </source>
</evidence>
<dbReference type="AlphaFoldDB" id="A0A9D1YQ68"/>
<name>A0A9D1YQ68_9FIRM</name>
<dbReference type="SUPFAM" id="SSF47781">
    <property type="entry name" value="RuvA domain 2-like"/>
    <property type="match status" value="1"/>
</dbReference>
<dbReference type="PROSITE" id="PS50172">
    <property type="entry name" value="BRCT"/>
    <property type="match status" value="1"/>
</dbReference>
<dbReference type="Pfam" id="PF12826">
    <property type="entry name" value="HHH_2"/>
    <property type="match status" value="1"/>
</dbReference>
<dbReference type="InterPro" id="IPR004149">
    <property type="entry name" value="Znf_DNAligase_C4"/>
</dbReference>
<comment type="cofactor">
    <cofactor evidence="10">
        <name>Mg(2+)</name>
        <dbReference type="ChEBI" id="CHEBI:18420"/>
    </cofactor>
    <cofactor evidence="10">
        <name>Mn(2+)</name>
        <dbReference type="ChEBI" id="CHEBI:29035"/>
    </cofactor>
</comment>
<feature type="binding site" evidence="10">
    <location>
        <begin position="83"/>
        <end position="84"/>
    </location>
    <ligand>
        <name>NAD(+)</name>
        <dbReference type="ChEBI" id="CHEBI:57540"/>
    </ligand>
</feature>
<accession>A0A9D1YQ68</accession>
<dbReference type="PIRSF" id="PIRSF001604">
    <property type="entry name" value="LigA"/>
    <property type="match status" value="1"/>
</dbReference>
<dbReference type="InterPro" id="IPR041663">
    <property type="entry name" value="DisA/LigA_HHH"/>
</dbReference>
<keyword evidence="7 10" id="KW-0234">DNA repair</keyword>
<dbReference type="GO" id="GO:0003911">
    <property type="term" value="F:DNA ligase (NAD+) activity"/>
    <property type="evidence" value="ECO:0007669"/>
    <property type="project" value="UniProtKB-UniRule"/>
</dbReference>
<protein>
    <recommendedName>
        <fullName evidence="10">DNA ligase</fullName>
        <ecNumber evidence="10">6.5.1.2</ecNumber>
    </recommendedName>
    <alternativeName>
        <fullName evidence="10">Polydeoxyribonucleotide synthase [NAD(+)]</fullName>
    </alternativeName>
</protein>
<feature type="binding site" evidence="10">
    <location>
        <position position="422"/>
    </location>
    <ligand>
        <name>Zn(2+)</name>
        <dbReference type="ChEBI" id="CHEBI:29105"/>
    </ligand>
</feature>
<keyword evidence="6 10" id="KW-0520">NAD</keyword>
<dbReference type="SUPFAM" id="SSF56091">
    <property type="entry name" value="DNA ligase/mRNA capping enzyme, catalytic domain"/>
    <property type="match status" value="2"/>
</dbReference>
<reference evidence="12" key="2">
    <citation type="submission" date="2021-04" db="EMBL/GenBank/DDBJ databases">
        <authorList>
            <person name="Gilroy R."/>
        </authorList>
    </citation>
    <scope>NUCLEOTIDE SEQUENCE</scope>
    <source>
        <strain evidence="12">ChiSxjej3B15-24422</strain>
    </source>
</reference>
<feature type="active site" description="N6-AMP-lysine intermediate" evidence="10">
    <location>
        <position position="107"/>
    </location>
</feature>
<dbReference type="InterPro" id="IPR001679">
    <property type="entry name" value="DNA_ligase"/>
</dbReference>